<keyword evidence="4" id="KW-1185">Reference proteome</keyword>
<proteinExistence type="predicted"/>
<name>A0A9N9G3C1_9GLOM</name>
<dbReference type="OrthoDB" id="2445691at2759"/>
<protein>
    <submittedName>
        <fullName evidence="3">10405_t:CDS:1</fullName>
    </submittedName>
</protein>
<sequence>MELLLVQSPDKKEQNSKLVAEVSELRKKYTEVKAENMKLRQVIEENTELKAEVTKLRHDIEEIKKQTRHSLTQSKSLTEPGTSATSLPQDIINDDSAETLEFAEMVYKNNVSNEIRERNREKKLRSREVLSTSHDTVSIIISNRKIANQNLRTHFLTLKIFVSQSKDDLAFESDQSSILEKSFLVPSPNCLQIKHRHKVSFILN</sequence>
<dbReference type="Gene3D" id="1.20.5.1700">
    <property type="match status" value="1"/>
</dbReference>
<reference evidence="3" key="1">
    <citation type="submission" date="2021-06" db="EMBL/GenBank/DDBJ databases">
        <authorList>
            <person name="Kallberg Y."/>
            <person name="Tangrot J."/>
            <person name="Rosling A."/>
        </authorList>
    </citation>
    <scope>NUCLEOTIDE SEQUENCE</scope>
    <source>
        <strain evidence="3">MT106</strain>
    </source>
</reference>
<evidence type="ECO:0000313" key="4">
    <source>
        <dbReference type="Proteomes" id="UP000789831"/>
    </source>
</evidence>
<comment type="caution">
    <text evidence="3">The sequence shown here is derived from an EMBL/GenBank/DDBJ whole genome shotgun (WGS) entry which is preliminary data.</text>
</comment>
<evidence type="ECO:0000313" key="3">
    <source>
        <dbReference type="EMBL" id="CAG8574355.1"/>
    </source>
</evidence>
<keyword evidence="1" id="KW-0175">Coiled coil</keyword>
<feature type="coiled-coil region" evidence="1">
    <location>
        <begin position="15"/>
        <end position="66"/>
    </location>
</feature>
<evidence type="ECO:0000256" key="2">
    <source>
        <dbReference type="SAM" id="MobiDB-lite"/>
    </source>
</evidence>
<dbReference type="Proteomes" id="UP000789831">
    <property type="component" value="Unassembled WGS sequence"/>
</dbReference>
<feature type="compositionally biased region" description="Polar residues" evidence="2">
    <location>
        <begin position="69"/>
        <end position="88"/>
    </location>
</feature>
<dbReference type="AlphaFoldDB" id="A0A9N9G3C1"/>
<evidence type="ECO:0000256" key="1">
    <source>
        <dbReference type="SAM" id="Coils"/>
    </source>
</evidence>
<organism evidence="3 4">
    <name type="scientific">Ambispora gerdemannii</name>
    <dbReference type="NCBI Taxonomy" id="144530"/>
    <lineage>
        <taxon>Eukaryota</taxon>
        <taxon>Fungi</taxon>
        <taxon>Fungi incertae sedis</taxon>
        <taxon>Mucoromycota</taxon>
        <taxon>Glomeromycotina</taxon>
        <taxon>Glomeromycetes</taxon>
        <taxon>Archaeosporales</taxon>
        <taxon>Ambisporaceae</taxon>
        <taxon>Ambispora</taxon>
    </lineage>
</organism>
<feature type="region of interest" description="Disordered" evidence="2">
    <location>
        <begin position="67"/>
        <end position="89"/>
    </location>
</feature>
<accession>A0A9N9G3C1</accession>
<gene>
    <name evidence="3" type="ORF">AGERDE_LOCUS7801</name>
</gene>
<dbReference type="EMBL" id="CAJVPL010001505">
    <property type="protein sequence ID" value="CAG8574355.1"/>
    <property type="molecule type" value="Genomic_DNA"/>
</dbReference>